<dbReference type="GO" id="GO:0006289">
    <property type="term" value="P:nucleotide-excision repair"/>
    <property type="evidence" value="ECO:0007669"/>
    <property type="project" value="UniProtKB-UniRule"/>
</dbReference>
<name>A0A177NIF3_9GAMM</name>
<dbReference type="PROSITE" id="PS50151">
    <property type="entry name" value="UVR"/>
    <property type="match status" value="1"/>
</dbReference>
<dbReference type="Gene3D" id="4.10.860.10">
    <property type="entry name" value="UVR domain"/>
    <property type="match status" value="1"/>
</dbReference>
<organism evidence="11 12">
    <name type="scientific">Methylomonas koyamae</name>
    <dbReference type="NCBI Taxonomy" id="702114"/>
    <lineage>
        <taxon>Bacteria</taxon>
        <taxon>Pseudomonadati</taxon>
        <taxon>Pseudomonadota</taxon>
        <taxon>Gammaproteobacteria</taxon>
        <taxon>Methylococcales</taxon>
        <taxon>Methylococcaceae</taxon>
        <taxon>Methylomonas</taxon>
    </lineage>
</organism>
<dbReference type="OrthoDB" id="9804933at2"/>
<evidence type="ECO:0000259" key="10">
    <source>
        <dbReference type="PROSITE" id="PS50165"/>
    </source>
</evidence>
<evidence type="ECO:0000256" key="1">
    <source>
        <dbReference type="ARBA" id="ARBA00022490"/>
    </source>
</evidence>
<gene>
    <name evidence="7 11" type="primary">uvrC</name>
    <name evidence="11" type="ORF">A1355_08690</name>
</gene>
<dbReference type="Pfam" id="PF02151">
    <property type="entry name" value="UVR"/>
    <property type="match status" value="1"/>
</dbReference>
<dbReference type="GO" id="GO:0003677">
    <property type="term" value="F:DNA binding"/>
    <property type="evidence" value="ECO:0007669"/>
    <property type="project" value="UniProtKB-UniRule"/>
</dbReference>
<evidence type="ECO:0000259" key="8">
    <source>
        <dbReference type="PROSITE" id="PS50151"/>
    </source>
</evidence>
<dbReference type="SMART" id="SM00465">
    <property type="entry name" value="GIYc"/>
    <property type="match status" value="1"/>
</dbReference>
<dbReference type="EMBL" id="LUUK01000179">
    <property type="protein sequence ID" value="OAI17233.1"/>
    <property type="molecule type" value="Genomic_DNA"/>
</dbReference>
<keyword evidence="6 7" id="KW-0742">SOS response</keyword>
<dbReference type="PROSITE" id="PS50164">
    <property type="entry name" value="GIY_YIG"/>
    <property type="match status" value="1"/>
</dbReference>
<evidence type="ECO:0000313" key="12">
    <source>
        <dbReference type="Proteomes" id="UP000077628"/>
    </source>
</evidence>
<evidence type="ECO:0000256" key="7">
    <source>
        <dbReference type="HAMAP-Rule" id="MF_00203"/>
    </source>
</evidence>
<evidence type="ECO:0000313" key="11">
    <source>
        <dbReference type="EMBL" id="OAI17233.1"/>
    </source>
</evidence>
<dbReference type="InterPro" id="IPR000305">
    <property type="entry name" value="GIY-YIG_endonuc"/>
</dbReference>
<dbReference type="InterPro" id="IPR036876">
    <property type="entry name" value="UVR_dom_sf"/>
</dbReference>
<comment type="caution">
    <text evidence="11">The sequence shown here is derived from an EMBL/GenBank/DDBJ whole genome shotgun (WGS) entry which is preliminary data.</text>
</comment>
<dbReference type="GO" id="GO:0009381">
    <property type="term" value="F:excinuclease ABC activity"/>
    <property type="evidence" value="ECO:0007669"/>
    <property type="project" value="UniProtKB-UniRule"/>
</dbReference>
<comment type="function">
    <text evidence="7">The UvrABC repair system catalyzes the recognition and processing of DNA lesions. UvrC both incises the 5' and 3' sides of the lesion. The N-terminal half is responsible for the 3' incision and the C-terminal half is responsible for the 5' incision.</text>
</comment>
<dbReference type="GO" id="GO:0009432">
    <property type="term" value="P:SOS response"/>
    <property type="evidence" value="ECO:0007669"/>
    <property type="project" value="UniProtKB-UniRule"/>
</dbReference>
<keyword evidence="4 7" id="KW-0267">Excision nuclease</keyword>
<evidence type="ECO:0000256" key="3">
    <source>
        <dbReference type="ARBA" id="ARBA00022769"/>
    </source>
</evidence>
<dbReference type="Proteomes" id="UP000077628">
    <property type="component" value="Unassembled WGS sequence"/>
</dbReference>
<dbReference type="InterPro" id="IPR001943">
    <property type="entry name" value="UVR_dom"/>
</dbReference>
<comment type="subunit">
    <text evidence="7">Interacts with UvrB in an incision complex.</text>
</comment>
<feature type="domain" description="UVR" evidence="8">
    <location>
        <begin position="209"/>
        <end position="244"/>
    </location>
</feature>
<accession>A0A177NIF3</accession>
<dbReference type="SUPFAM" id="SSF82771">
    <property type="entry name" value="GIY-YIG endonuclease"/>
    <property type="match status" value="1"/>
</dbReference>
<dbReference type="RefSeq" id="WP_064029796.1">
    <property type="nucleotide sequence ID" value="NZ_LUUK01000179.1"/>
</dbReference>
<protein>
    <recommendedName>
        <fullName evidence="7">UvrABC system protein C</fullName>
        <shortName evidence="7">Protein UvrC</shortName>
    </recommendedName>
    <alternativeName>
        <fullName evidence="7">Excinuclease ABC subunit C</fullName>
    </alternativeName>
</protein>
<dbReference type="CDD" id="cd10434">
    <property type="entry name" value="GIY-YIG_UvrC_Cho"/>
    <property type="match status" value="1"/>
</dbReference>
<dbReference type="FunFam" id="3.30.420.340:FF:000001">
    <property type="entry name" value="UvrABC system protein C"/>
    <property type="match status" value="1"/>
</dbReference>
<dbReference type="PANTHER" id="PTHR30562:SF1">
    <property type="entry name" value="UVRABC SYSTEM PROTEIN C"/>
    <property type="match status" value="1"/>
</dbReference>
<dbReference type="Pfam" id="PF14520">
    <property type="entry name" value="HHH_5"/>
    <property type="match status" value="1"/>
</dbReference>
<dbReference type="Pfam" id="PF08459">
    <property type="entry name" value="UvrC_RNaseH_dom"/>
    <property type="match status" value="1"/>
</dbReference>
<dbReference type="SUPFAM" id="SSF47781">
    <property type="entry name" value="RuvA domain 2-like"/>
    <property type="match status" value="1"/>
</dbReference>
<dbReference type="NCBIfam" id="TIGR00194">
    <property type="entry name" value="uvrC"/>
    <property type="match status" value="1"/>
</dbReference>
<dbReference type="InterPro" id="IPR010994">
    <property type="entry name" value="RuvA_2-like"/>
</dbReference>
<dbReference type="AlphaFoldDB" id="A0A177NIF3"/>
<keyword evidence="3 7" id="KW-0228">DNA excision</keyword>
<dbReference type="InterPro" id="IPR035901">
    <property type="entry name" value="GIY-YIG_endonuc_sf"/>
</dbReference>
<evidence type="ECO:0000256" key="4">
    <source>
        <dbReference type="ARBA" id="ARBA00022881"/>
    </source>
</evidence>
<dbReference type="InterPro" id="IPR038476">
    <property type="entry name" value="UvrC_RNase_H_dom_sf"/>
</dbReference>
<evidence type="ECO:0000256" key="2">
    <source>
        <dbReference type="ARBA" id="ARBA00022763"/>
    </source>
</evidence>
<dbReference type="Gene3D" id="3.40.1440.10">
    <property type="entry name" value="GIY-YIG endonuclease"/>
    <property type="match status" value="1"/>
</dbReference>
<dbReference type="NCBIfam" id="NF001824">
    <property type="entry name" value="PRK00558.1-5"/>
    <property type="match status" value="1"/>
</dbReference>
<dbReference type="HAMAP" id="MF_00203">
    <property type="entry name" value="UvrC"/>
    <property type="match status" value="1"/>
</dbReference>
<dbReference type="GO" id="GO:0009380">
    <property type="term" value="C:excinuclease repair complex"/>
    <property type="evidence" value="ECO:0007669"/>
    <property type="project" value="InterPro"/>
</dbReference>
<dbReference type="Gene3D" id="3.30.420.340">
    <property type="entry name" value="UvrC, RNAse H endonuclease domain"/>
    <property type="match status" value="1"/>
</dbReference>
<keyword evidence="12" id="KW-1185">Reference proteome</keyword>
<feature type="domain" description="GIY-YIG" evidence="9">
    <location>
        <begin position="21"/>
        <end position="99"/>
    </location>
</feature>
<evidence type="ECO:0000259" key="9">
    <source>
        <dbReference type="PROSITE" id="PS50164"/>
    </source>
</evidence>
<dbReference type="PROSITE" id="PS50165">
    <property type="entry name" value="UVRC"/>
    <property type="match status" value="1"/>
</dbReference>
<comment type="subcellular location">
    <subcellularLocation>
        <location evidence="7">Cytoplasm</location>
    </subcellularLocation>
</comment>
<reference evidence="12" key="1">
    <citation type="submission" date="2016-03" db="EMBL/GenBank/DDBJ databases">
        <authorList>
            <person name="Heylen K."/>
            <person name="De Vos P."/>
            <person name="Vekeman B."/>
        </authorList>
    </citation>
    <scope>NUCLEOTIDE SEQUENCE [LARGE SCALE GENOMIC DNA]</scope>
    <source>
        <strain evidence="12">R-45383</strain>
    </source>
</reference>
<dbReference type="InterPro" id="IPR050066">
    <property type="entry name" value="UvrABC_protein_C"/>
</dbReference>
<dbReference type="InterPro" id="IPR047296">
    <property type="entry name" value="GIY-YIG_UvrC_Cho"/>
</dbReference>
<proteinExistence type="inferred from homology"/>
<dbReference type="Pfam" id="PF01541">
    <property type="entry name" value="GIY-YIG"/>
    <property type="match status" value="1"/>
</dbReference>
<sequence>MTESADLSGFDVKAFLKTLTQRPGIYRMLDANAEIIYIGKAKNLKNRVSSYFRGNAVSPKQQAMVARIAAIEVTVTHTEGEALLLESQLIKRHKPRYNISLRDDKSYPYVFISSFHDFPQLSFHRGAKKRRGRYFGPYPSASAVKETLKLLQKIFPVRQCEDAYYNARSRPCLQYQIERCTAPCVGLVGKEAYAADVENTILFLEGKGGLLIDNLVAKMEAASAELEFEAAAFYRDQIGRLRAVLEKQCVEGEKGDVDIVACAAKAGAACVQVFFIRAGQNLGNRQFFPKIGDDDGPAEILQAFIAQFYLDKTVPAELIVSHQPPEAELLAEVLGEQAKRAVAISASVRGERAKWLQMATTNAESALNVKLADQQGLFGRFLSLQQELHCPETPSRLECFDISHTLGEQTVASCVVFDRNGPVKSDYRRFNIEGVTGGDDYAAIHQAVFRRFKRQKQGEHPAPDILFIDGGKGQVGEAEKALAELQINNVMIVGVAKGPDRKAGMEKIILAGRDQPLDVTPGAAALLLIQQIRDEAHRFAITGHRQRRGKARNRSTLEDIAGLGPKRRQSLLKQFGGLQGVVKASVDALTSIEGISRHLAQRIYDTFHQQDDH</sequence>
<dbReference type="GO" id="GO:0005737">
    <property type="term" value="C:cytoplasm"/>
    <property type="evidence" value="ECO:0007669"/>
    <property type="project" value="UniProtKB-SubCell"/>
</dbReference>
<dbReference type="STRING" id="702114.A1355_08690"/>
<dbReference type="Gene3D" id="1.10.150.20">
    <property type="entry name" value="5' to 3' exonuclease, C-terminal subdomain"/>
    <property type="match status" value="1"/>
</dbReference>
<comment type="similarity">
    <text evidence="7">Belongs to the UvrC family.</text>
</comment>
<dbReference type="InterPro" id="IPR001162">
    <property type="entry name" value="UvrC_RNase_H_dom"/>
</dbReference>
<dbReference type="PANTHER" id="PTHR30562">
    <property type="entry name" value="UVRC/OXIDOREDUCTASE"/>
    <property type="match status" value="1"/>
</dbReference>
<dbReference type="FunFam" id="3.40.1440.10:FF:000001">
    <property type="entry name" value="UvrABC system protein C"/>
    <property type="match status" value="1"/>
</dbReference>
<keyword evidence="1 7" id="KW-0963">Cytoplasm</keyword>
<feature type="domain" description="UvrC family homology region profile" evidence="10">
    <location>
        <begin position="259"/>
        <end position="482"/>
    </location>
</feature>
<dbReference type="InterPro" id="IPR004791">
    <property type="entry name" value="UvrC"/>
</dbReference>
<evidence type="ECO:0000256" key="5">
    <source>
        <dbReference type="ARBA" id="ARBA00023204"/>
    </source>
</evidence>
<dbReference type="SUPFAM" id="SSF46600">
    <property type="entry name" value="C-terminal UvrC-binding domain of UvrB"/>
    <property type="match status" value="1"/>
</dbReference>
<keyword evidence="5 7" id="KW-0234">DNA repair</keyword>
<keyword evidence="2 7" id="KW-0227">DNA damage</keyword>
<dbReference type="Pfam" id="PF22920">
    <property type="entry name" value="UvrC_RNaseH"/>
    <property type="match status" value="1"/>
</dbReference>
<evidence type="ECO:0000256" key="6">
    <source>
        <dbReference type="ARBA" id="ARBA00023236"/>
    </source>
</evidence>